<dbReference type="AlphaFoldDB" id="A0A7S4I515"/>
<feature type="compositionally biased region" description="Basic and acidic residues" evidence="1">
    <location>
        <begin position="208"/>
        <end position="225"/>
    </location>
</feature>
<feature type="compositionally biased region" description="Low complexity" evidence="1">
    <location>
        <begin position="191"/>
        <end position="203"/>
    </location>
</feature>
<dbReference type="EMBL" id="HBKO01018494">
    <property type="protein sequence ID" value="CAE2218838.1"/>
    <property type="molecule type" value="Transcribed_RNA"/>
</dbReference>
<evidence type="ECO:0000313" key="2">
    <source>
        <dbReference type="EMBL" id="CAE2218838.1"/>
    </source>
</evidence>
<gene>
    <name evidence="2" type="ORF">CPOL0286_LOCUS8415</name>
</gene>
<name>A0A7S4I515_9EUKA</name>
<feature type="compositionally biased region" description="Basic residues" evidence="1">
    <location>
        <begin position="235"/>
        <end position="257"/>
    </location>
</feature>
<evidence type="ECO:0000256" key="1">
    <source>
        <dbReference type="SAM" id="MobiDB-lite"/>
    </source>
</evidence>
<accession>A0A7S4I515</accession>
<organism evidence="2">
    <name type="scientific">Prymnesium polylepis</name>
    <dbReference type="NCBI Taxonomy" id="72548"/>
    <lineage>
        <taxon>Eukaryota</taxon>
        <taxon>Haptista</taxon>
        <taxon>Haptophyta</taxon>
        <taxon>Prymnesiophyceae</taxon>
        <taxon>Prymnesiales</taxon>
        <taxon>Prymnesiaceae</taxon>
        <taxon>Prymnesium</taxon>
    </lineage>
</organism>
<protein>
    <submittedName>
        <fullName evidence="2">Uncharacterized protein</fullName>
    </submittedName>
</protein>
<feature type="region of interest" description="Disordered" evidence="1">
    <location>
        <begin position="186"/>
        <end position="257"/>
    </location>
</feature>
<proteinExistence type="predicted"/>
<reference evidence="2" key="1">
    <citation type="submission" date="2021-01" db="EMBL/GenBank/DDBJ databases">
        <authorList>
            <person name="Corre E."/>
            <person name="Pelletier E."/>
            <person name="Niang G."/>
            <person name="Scheremetjew M."/>
            <person name="Finn R."/>
            <person name="Kale V."/>
            <person name="Holt S."/>
            <person name="Cochrane G."/>
            <person name="Meng A."/>
            <person name="Brown T."/>
            <person name="Cohen L."/>
        </authorList>
    </citation>
    <scope>NUCLEOTIDE SEQUENCE</scope>
    <source>
        <strain evidence="2">UIO037</strain>
    </source>
</reference>
<sequence>MLPVGLPLGRAASPPKLVFPTKLAFPARKSPGRTRERSADLDAQITRMGSRRWRRFMNDHFLDSPVDMGPPGSEAVKRESLSEELPFYLTGVRFSKLTPADFGDDDAPDDDDAAREACRRSERVARRKSAQAAAAHAAAADPARLLEHAAAELLAITDGAVAAAADHEGEEGWEFVDVAFPGAEPTFTSRPGAPAAVAEAHAPLPVPSREREVREASSARLRERPLNGAADAGHGKKGPRLKSRRKAGRVSHGNRAR</sequence>